<evidence type="ECO:0000256" key="1">
    <source>
        <dbReference type="ARBA" id="ARBA00023015"/>
    </source>
</evidence>
<keyword evidence="7" id="KW-1185">Reference proteome</keyword>
<keyword evidence="1" id="KW-0805">Transcription regulation</keyword>
<dbReference type="SUPFAM" id="SSF53697">
    <property type="entry name" value="SIS domain"/>
    <property type="match status" value="1"/>
</dbReference>
<dbReference type="PANTHER" id="PTHR30514:SF10">
    <property type="entry name" value="MURR_RPIR FAMILY TRANSCRIPTIONAL REGULATOR"/>
    <property type="match status" value="1"/>
</dbReference>
<keyword evidence="2" id="KW-0238">DNA-binding</keyword>
<dbReference type="PROSITE" id="PS51464">
    <property type="entry name" value="SIS"/>
    <property type="match status" value="1"/>
</dbReference>
<reference evidence="6 7" key="1">
    <citation type="journal article" date="2019" name="Int. J. Syst. Evol. Microbiol.">
        <title>Faecalibacillus intestinalis gen. nov., sp. nov. and Faecalibacillus faecis sp. nov., isolated from human faeces.</title>
        <authorList>
            <person name="Seo B."/>
            <person name="Jeon K."/>
            <person name="Baek I."/>
            <person name="Lee Y.M."/>
            <person name="Baek K."/>
            <person name="Ko G."/>
        </authorList>
    </citation>
    <scope>NUCLEOTIDE SEQUENCE [LARGE SCALE GENOMIC DNA]</scope>
    <source>
        <strain evidence="6 7">SNUG30099</strain>
    </source>
</reference>
<dbReference type="AlphaFoldDB" id="A0A2T3FXV4"/>
<dbReference type="Gene3D" id="1.10.10.10">
    <property type="entry name" value="Winged helix-like DNA-binding domain superfamily/Winged helix DNA-binding domain"/>
    <property type="match status" value="1"/>
</dbReference>
<dbReference type="GO" id="GO:0003677">
    <property type="term" value="F:DNA binding"/>
    <property type="evidence" value="ECO:0007669"/>
    <property type="project" value="UniProtKB-KW"/>
</dbReference>
<protein>
    <submittedName>
        <fullName evidence="6">MurR/RpiR family transcriptional regulator</fullName>
    </submittedName>
</protein>
<dbReference type="Pfam" id="PF01418">
    <property type="entry name" value="HTH_6"/>
    <property type="match status" value="1"/>
</dbReference>
<dbReference type="InterPro" id="IPR009057">
    <property type="entry name" value="Homeodomain-like_sf"/>
</dbReference>
<comment type="caution">
    <text evidence="6">The sequence shown here is derived from an EMBL/GenBank/DDBJ whole genome shotgun (WGS) entry which is preliminary data.</text>
</comment>
<dbReference type="InterPro" id="IPR046348">
    <property type="entry name" value="SIS_dom_sf"/>
</dbReference>
<name>A0A2T3FXV4_9FIRM</name>
<organism evidence="6 7">
    <name type="scientific">Faecalibacillus intestinalis</name>
    <dbReference type="NCBI Taxonomy" id="1982626"/>
    <lineage>
        <taxon>Bacteria</taxon>
        <taxon>Bacillati</taxon>
        <taxon>Bacillota</taxon>
        <taxon>Erysipelotrichia</taxon>
        <taxon>Erysipelotrichales</taxon>
        <taxon>Coprobacillaceae</taxon>
        <taxon>Faecalibacillus</taxon>
    </lineage>
</organism>
<gene>
    <name evidence="6" type="ORF">C7U54_09505</name>
</gene>
<dbReference type="InterPro" id="IPR000281">
    <property type="entry name" value="HTH_RpiR"/>
</dbReference>
<proteinExistence type="predicted"/>
<dbReference type="GO" id="GO:1901135">
    <property type="term" value="P:carbohydrate derivative metabolic process"/>
    <property type="evidence" value="ECO:0007669"/>
    <property type="project" value="InterPro"/>
</dbReference>
<evidence type="ECO:0000259" key="5">
    <source>
        <dbReference type="PROSITE" id="PS51464"/>
    </source>
</evidence>
<dbReference type="RefSeq" id="WP_107030133.1">
    <property type="nucleotide sequence ID" value="NZ_PYLQ01000013.1"/>
</dbReference>
<evidence type="ECO:0000256" key="2">
    <source>
        <dbReference type="ARBA" id="ARBA00023125"/>
    </source>
</evidence>
<dbReference type="Gene3D" id="3.40.50.10490">
    <property type="entry name" value="Glucose-6-phosphate isomerase like protein, domain 1"/>
    <property type="match status" value="1"/>
</dbReference>
<dbReference type="GO" id="GO:0097367">
    <property type="term" value="F:carbohydrate derivative binding"/>
    <property type="evidence" value="ECO:0007669"/>
    <property type="project" value="InterPro"/>
</dbReference>
<evidence type="ECO:0000256" key="3">
    <source>
        <dbReference type="ARBA" id="ARBA00023163"/>
    </source>
</evidence>
<dbReference type="CDD" id="cd05013">
    <property type="entry name" value="SIS_RpiR"/>
    <property type="match status" value="1"/>
</dbReference>
<dbReference type="SUPFAM" id="SSF46689">
    <property type="entry name" value="Homeodomain-like"/>
    <property type="match status" value="1"/>
</dbReference>
<dbReference type="Proteomes" id="UP000240974">
    <property type="component" value="Unassembled WGS sequence"/>
</dbReference>
<dbReference type="Pfam" id="PF01380">
    <property type="entry name" value="SIS"/>
    <property type="match status" value="1"/>
</dbReference>
<keyword evidence="3" id="KW-0804">Transcription</keyword>
<dbReference type="InterPro" id="IPR001347">
    <property type="entry name" value="SIS_dom"/>
</dbReference>
<dbReference type="EMBL" id="PYLQ01000013">
    <property type="protein sequence ID" value="PST40125.1"/>
    <property type="molecule type" value="Genomic_DNA"/>
</dbReference>
<feature type="domain" description="HTH rpiR-type" evidence="4">
    <location>
        <begin position="1"/>
        <end position="76"/>
    </location>
</feature>
<evidence type="ECO:0000313" key="6">
    <source>
        <dbReference type="EMBL" id="PST40125.1"/>
    </source>
</evidence>
<dbReference type="GO" id="GO:0003700">
    <property type="term" value="F:DNA-binding transcription factor activity"/>
    <property type="evidence" value="ECO:0007669"/>
    <property type="project" value="InterPro"/>
</dbReference>
<feature type="domain" description="SIS" evidence="5">
    <location>
        <begin position="125"/>
        <end position="266"/>
    </location>
</feature>
<evidence type="ECO:0000259" key="4">
    <source>
        <dbReference type="PROSITE" id="PS51071"/>
    </source>
</evidence>
<dbReference type="PROSITE" id="PS51071">
    <property type="entry name" value="HTH_RPIR"/>
    <property type="match status" value="1"/>
</dbReference>
<dbReference type="InterPro" id="IPR047640">
    <property type="entry name" value="RpiR-like"/>
</dbReference>
<dbReference type="PANTHER" id="PTHR30514">
    <property type="entry name" value="GLUCOKINASE"/>
    <property type="match status" value="1"/>
</dbReference>
<dbReference type="InterPro" id="IPR036388">
    <property type="entry name" value="WH-like_DNA-bd_sf"/>
</dbReference>
<dbReference type="InterPro" id="IPR035472">
    <property type="entry name" value="RpiR-like_SIS"/>
</dbReference>
<accession>A0A2T3FXV4</accession>
<sequence>MLLIDKLTNKVDFSKSEIIIADFIIQLGEKIKNYSARSIAKETYTSPATVLNLCKKIGIEGFDNFKKAYLSEIEYLNQQFGVVDPNLPFDQGDTIFKIANKMGSLYEETIKDTLSLLHHDLFQKAVQLLNNNNNIHIYSYGTALNIAESFKEKMMKIGKNVYITNNLNYQRYEVNCIPKGDCVIFISYSGETKTLINMAKTCQKKNIPFLSLTSFGENTLSQMSDAKLYISTRENLTHNIANFNSNLSIYFLLDLLYASYFSLDYENNFNKKLQLTSKSESTRHSSNPILMDESKQC</sequence>
<evidence type="ECO:0000313" key="7">
    <source>
        <dbReference type="Proteomes" id="UP000240974"/>
    </source>
</evidence>